<reference evidence="1 2" key="1">
    <citation type="submission" date="2019-02" db="EMBL/GenBank/DDBJ databases">
        <title>Genome sequencing of the rare red list fungi Hericium alpestre (H. flagellum).</title>
        <authorList>
            <person name="Buettner E."/>
            <person name="Kellner H."/>
        </authorList>
    </citation>
    <scope>NUCLEOTIDE SEQUENCE [LARGE SCALE GENOMIC DNA]</scope>
    <source>
        <strain evidence="1 2">DSM 108284</strain>
    </source>
</reference>
<protein>
    <submittedName>
        <fullName evidence="1">Uncharacterized protein</fullName>
    </submittedName>
</protein>
<evidence type="ECO:0000313" key="1">
    <source>
        <dbReference type="EMBL" id="TFY78033.1"/>
    </source>
</evidence>
<dbReference type="EMBL" id="SFCI01000764">
    <property type="protein sequence ID" value="TFY78033.1"/>
    <property type="molecule type" value="Genomic_DNA"/>
</dbReference>
<gene>
    <name evidence="1" type="ORF">EWM64_g5977</name>
</gene>
<comment type="caution">
    <text evidence="1">The sequence shown here is derived from an EMBL/GenBank/DDBJ whole genome shotgun (WGS) entry which is preliminary data.</text>
</comment>
<keyword evidence="2" id="KW-1185">Reference proteome</keyword>
<dbReference type="AlphaFoldDB" id="A0A4Y9ZVG9"/>
<accession>A0A4Y9ZVG9</accession>
<proteinExistence type="predicted"/>
<dbReference type="Proteomes" id="UP000298061">
    <property type="component" value="Unassembled WGS sequence"/>
</dbReference>
<evidence type="ECO:0000313" key="2">
    <source>
        <dbReference type="Proteomes" id="UP000298061"/>
    </source>
</evidence>
<organism evidence="1 2">
    <name type="scientific">Hericium alpestre</name>
    <dbReference type="NCBI Taxonomy" id="135208"/>
    <lineage>
        <taxon>Eukaryota</taxon>
        <taxon>Fungi</taxon>
        <taxon>Dikarya</taxon>
        <taxon>Basidiomycota</taxon>
        <taxon>Agaricomycotina</taxon>
        <taxon>Agaricomycetes</taxon>
        <taxon>Russulales</taxon>
        <taxon>Hericiaceae</taxon>
        <taxon>Hericium</taxon>
    </lineage>
</organism>
<name>A0A4Y9ZVG9_9AGAM</name>
<sequence length="269" mass="29182">MRFWRVILLILCGVVPLLAVLTSILYISQVKARALHDSLMDMTCSNRSSTWRGTQPLAGGLVSAVLASSLIEPEKSAIHVLKVSTKALEVGDEVGDFLSSVVAVTDSFNLTLSALTQNSPTYASTAPISSSVESFLTSARDLVVRQTPVLTDLLRRLDRHVHQAAFVLSLDAELLLESRPADLSSKTIHDVTCFYAEVKDCIAAVDHVLHDVQSGLVEERSFLFATYYTNSPILPHVGFQAAAAMKGHAMNAVKSLNVMDCIDVFVLPI</sequence>